<dbReference type="PANTHER" id="PTHR43572:SF38">
    <property type="entry name" value="PROTEIN SMAX1-LIKE 6"/>
    <property type="match status" value="1"/>
</dbReference>
<dbReference type="Proteomes" id="UP000594261">
    <property type="component" value="Chromosome 2"/>
</dbReference>
<feature type="domain" description="SMAX1-like nucleotide binding" evidence="3">
    <location>
        <begin position="62"/>
        <end position="229"/>
    </location>
</feature>
<organism evidence="4 5">
    <name type="scientific">Quercus lobata</name>
    <name type="common">Valley oak</name>
    <dbReference type="NCBI Taxonomy" id="97700"/>
    <lineage>
        <taxon>Eukaryota</taxon>
        <taxon>Viridiplantae</taxon>
        <taxon>Streptophyta</taxon>
        <taxon>Embryophyta</taxon>
        <taxon>Tracheophyta</taxon>
        <taxon>Spermatophyta</taxon>
        <taxon>Magnoliopsida</taxon>
        <taxon>eudicotyledons</taxon>
        <taxon>Gunneridae</taxon>
        <taxon>Pentapetalae</taxon>
        <taxon>rosids</taxon>
        <taxon>fabids</taxon>
        <taxon>Fagales</taxon>
        <taxon>Fagaceae</taxon>
        <taxon>Quercus</taxon>
    </lineage>
</organism>
<protein>
    <recommendedName>
        <fullName evidence="3">SMAX1-like nucleotide binding domain-containing protein</fullName>
    </recommendedName>
</protein>
<dbReference type="InterPro" id="IPR058680">
    <property type="entry name" value="NBD_SMAX1-like"/>
</dbReference>
<sequence>MAEGWVFGEAGFRSTDIKLAIIHPPVSRFARTRCPPVFLCNLTDSDLTQRRSSFGFPGMEDENSRRIAEVLVGKSGKRNLLLLGVCAMDALRSFTERVKNGGENVLPSELSGLSVICIGNEISEFVNGGGSVEKMGLKLKEVGELQCLDERGGRVVVNFGDLKALVEDNDDSSEGGGVIFVVSRLSQLVELHGERLWLMGAAGSSETYSKFLRKFPSIEKDWDLKLLPIWVRRWSGCALWCWVAGDCCGWREMVLGCSCWVRRWRLERQR</sequence>
<dbReference type="InParanoid" id="A0A7N2KV14"/>
<comment type="similarity">
    <text evidence="1">Belongs to the ClpA/ClpB family.</text>
</comment>
<dbReference type="AlphaFoldDB" id="A0A7N2KV14"/>
<dbReference type="PANTHER" id="PTHR43572">
    <property type="entry name" value="CHAPERONE PROTEIN CLPD, CHLOROPLASTIC"/>
    <property type="match status" value="1"/>
</dbReference>
<dbReference type="EnsemblPlants" id="QL02p032348:mrna">
    <property type="protein sequence ID" value="QL02p032348:mrna"/>
    <property type="gene ID" value="QL02p032348"/>
</dbReference>
<keyword evidence="5" id="KW-1185">Reference proteome</keyword>
<evidence type="ECO:0000256" key="1">
    <source>
        <dbReference type="ARBA" id="ARBA00008675"/>
    </source>
</evidence>
<reference evidence="4" key="2">
    <citation type="submission" date="2021-01" db="UniProtKB">
        <authorList>
            <consortium name="EnsemblPlants"/>
        </authorList>
    </citation>
    <scope>IDENTIFICATION</scope>
</reference>
<dbReference type="InterPro" id="IPR051650">
    <property type="entry name" value="SL_signaling_regulator"/>
</dbReference>
<reference evidence="5" key="1">
    <citation type="journal article" date="2016" name="G3 (Bethesda)">
        <title>First Draft Assembly and Annotation of the Genome of a California Endemic Oak Quercus lobata Nee (Fagaceae).</title>
        <authorList>
            <person name="Sork V.L."/>
            <person name="Fitz-Gibbon S.T."/>
            <person name="Puiu D."/>
            <person name="Crepeau M."/>
            <person name="Gugger P.F."/>
            <person name="Sherman R."/>
            <person name="Stevens K."/>
            <person name="Langley C.H."/>
            <person name="Pellegrini M."/>
            <person name="Salzberg S.L."/>
        </authorList>
    </citation>
    <scope>NUCLEOTIDE SEQUENCE [LARGE SCALE GENOMIC DNA]</scope>
    <source>
        <strain evidence="5">cv. SW786</strain>
    </source>
</reference>
<dbReference type="Pfam" id="PF23569">
    <property type="entry name" value="NBD_SMAX1"/>
    <property type="match status" value="1"/>
</dbReference>
<keyword evidence="2" id="KW-0677">Repeat</keyword>
<name>A0A7N2KV14_QUELO</name>
<evidence type="ECO:0000313" key="5">
    <source>
        <dbReference type="Proteomes" id="UP000594261"/>
    </source>
</evidence>
<evidence type="ECO:0000313" key="4">
    <source>
        <dbReference type="EnsemblPlants" id="QL02p032348:mrna"/>
    </source>
</evidence>
<accession>A0A7N2KV14</accession>
<proteinExistence type="inferred from homology"/>
<dbReference type="Gramene" id="QL02p032348:mrna">
    <property type="protein sequence ID" value="QL02p032348:mrna"/>
    <property type="gene ID" value="QL02p032348"/>
</dbReference>
<evidence type="ECO:0000256" key="2">
    <source>
        <dbReference type="ARBA" id="ARBA00022737"/>
    </source>
</evidence>
<evidence type="ECO:0000259" key="3">
    <source>
        <dbReference type="Pfam" id="PF23569"/>
    </source>
</evidence>